<feature type="transmembrane region" description="Helical" evidence="1">
    <location>
        <begin position="135"/>
        <end position="153"/>
    </location>
</feature>
<keyword evidence="3" id="KW-0808">Transferase</keyword>
<dbReference type="InterPro" id="IPR050879">
    <property type="entry name" value="Acyltransferase_3"/>
</dbReference>
<dbReference type="PANTHER" id="PTHR23028:SF134">
    <property type="entry name" value="PUTATIVE (AFU_ORTHOLOGUE AFUA_4G08520)-RELATED"/>
    <property type="match status" value="1"/>
</dbReference>
<feature type="transmembrane region" description="Helical" evidence="1">
    <location>
        <begin position="37"/>
        <end position="57"/>
    </location>
</feature>
<dbReference type="GO" id="GO:0016746">
    <property type="term" value="F:acyltransferase activity"/>
    <property type="evidence" value="ECO:0007669"/>
    <property type="project" value="UniProtKB-KW"/>
</dbReference>
<feature type="transmembrane region" description="Helical" evidence="1">
    <location>
        <begin position="272"/>
        <end position="294"/>
    </location>
</feature>
<feature type="transmembrane region" description="Helical" evidence="1">
    <location>
        <begin position="78"/>
        <end position="98"/>
    </location>
</feature>
<dbReference type="InterPro" id="IPR002656">
    <property type="entry name" value="Acyl_transf_3_dom"/>
</dbReference>
<keyword evidence="1" id="KW-0812">Transmembrane</keyword>
<dbReference type="EC" id="2.3.-.-" evidence="3"/>
<gene>
    <name evidence="3" type="ORF">QGN17_12265</name>
</gene>
<reference evidence="3" key="1">
    <citation type="submission" date="2023-04" db="EMBL/GenBank/DDBJ databases">
        <title>Sphingomonas sp. MAHUQ-71 isolated from rice field.</title>
        <authorList>
            <person name="Huq M.A."/>
        </authorList>
    </citation>
    <scope>NUCLEOTIDE SEQUENCE</scope>
    <source>
        <strain evidence="3">MAHUQ-71</strain>
    </source>
</reference>
<name>A0ABT6N2I9_9SPHN</name>
<feature type="domain" description="Acyltransferase 3" evidence="2">
    <location>
        <begin position="7"/>
        <end position="323"/>
    </location>
</feature>
<evidence type="ECO:0000313" key="4">
    <source>
        <dbReference type="Proteomes" id="UP001160625"/>
    </source>
</evidence>
<sequence length="350" mass="38645">MEARRFLALDGLRGVAALSILLFHRRWWVAGGHFLDHAWLAVDFFFLLSGFVLDHAYAQRLRADMHRGRFLLLRLIRLYPMTFAGAAIGVLLPLIRAVHNSVFDFRLPLVALINAMALPAPAAISAEPFAINQPVWSLFFELVASGAFAIVLARLSTRALAVAAAIAGAITIIVVAHFSTLAVGNHRNDLPWGLARVATPFIIGMLLHRLREAVRWLAIPFWAAAALLVASFLPVSGAWWDGAYSCIMVLIAYPLLLLGTQAREPDPQWLGVIRTGAFLSYPVYALHFPILALIDPIQRRLPMPGPLWLALAATIVVLIAAPLARWYDAPFRRYLRTWLAGRSAMQDGIG</sequence>
<feature type="transmembrane region" description="Helical" evidence="1">
    <location>
        <begin position="306"/>
        <end position="327"/>
    </location>
</feature>
<feature type="transmembrane region" description="Helical" evidence="1">
    <location>
        <begin position="214"/>
        <end position="236"/>
    </location>
</feature>
<evidence type="ECO:0000259" key="2">
    <source>
        <dbReference type="Pfam" id="PF01757"/>
    </source>
</evidence>
<comment type="caution">
    <text evidence="3">The sequence shown here is derived from an EMBL/GenBank/DDBJ whole genome shotgun (WGS) entry which is preliminary data.</text>
</comment>
<dbReference type="Pfam" id="PF01757">
    <property type="entry name" value="Acyl_transf_3"/>
    <property type="match status" value="1"/>
</dbReference>
<feature type="transmembrane region" description="Helical" evidence="1">
    <location>
        <begin position="190"/>
        <end position="207"/>
    </location>
</feature>
<dbReference type="Proteomes" id="UP001160625">
    <property type="component" value="Unassembled WGS sequence"/>
</dbReference>
<keyword evidence="3" id="KW-0012">Acyltransferase</keyword>
<dbReference type="PANTHER" id="PTHR23028">
    <property type="entry name" value="ACETYLTRANSFERASE"/>
    <property type="match status" value="1"/>
</dbReference>
<keyword evidence="1" id="KW-0472">Membrane</keyword>
<protein>
    <submittedName>
        <fullName evidence="3">Acyltransferase</fullName>
        <ecNumber evidence="3">2.3.-.-</ecNumber>
    </submittedName>
</protein>
<proteinExistence type="predicted"/>
<feature type="transmembrane region" description="Helical" evidence="1">
    <location>
        <begin position="160"/>
        <end position="178"/>
    </location>
</feature>
<accession>A0ABT6N2I9</accession>
<dbReference type="EMBL" id="JARYGZ010000001">
    <property type="protein sequence ID" value="MDH7639505.1"/>
    <property type="molecule type" value="Genomic_DNA"/>
</dbReference>
<feature type="transmembrane region" description="Helical" evidence="1">
    <location>
        <begin position="242"/>
        <end position="260"/>
    </location>
</feature>
<organism evidence="3 4">
    <name type="scientific">Sphingomonas oryzagri</name>
    <dbReference type="NCBI Taxonomy" id="3042314"/>
    <lineage>
        <taxon>Bacteria</taxon>
        <taxon>Pseudomonadati</taxon>
        <taxon>Pseudomonadota</taxon>
        <taxon>Alphaproteobacteria</taxon>
        <taxon>Sphingomonadales</taxon>
        <taxon>Sphingomonadaceae</taxon>
        <taxon>Sphingomonas</taxon>
    </lineage>
</organism>
<evidence type="ECO:0000313" key="3">
    <source>
        <dbReference type="EMBL" id="MDH7639505.1"/>
    </source>
</evidence>
<evidence type="ECO:0000256" key="1">
    <source>
        <dbReference type="SAM" id="Phobius"/>
    </source>
</evidence>
<dbReference type="RefSeq" id="WP_281044770.1">
    <property type="nucleotide sequence ID" value="NZ_JARYGZ010000001.1"/>
</dbReference>
<keyword evidence="4" id="KW-1185">Reference proteome</keyword>
<keyword evidence="1" id="KW-1133">Transmembrane helix</keyword>